<keyword evidence="1" id="KW-0812">Transmembrane</keyword>
<dbReference type="Pfam" id="PF02995">
    <property type="entry name" value="DUF229"/>
    <property type="match status" value="1"/>
</dbReference>
<evidence type="ECO:0000256" key="1">
    <source>
        <dbReference type="SAM" id="Phobius"/>
    </source>
</evidence>
<proteinExistence type="predicted"/>
<keyword evidence="1" id="KW-1133">Transmembrane helix</keyword>
<reference evidence="3" key="1">
    <citation type="submission" date="2020-12" db="UniProtKB">
        <authorList>
            <consortium name="WormBaseParasite"/>
        </authorList>
    </citation>
    <scope>IDENTIFICATION</scope>
    <source>
        <strain evidence="3">MHco3</strain>
    </source>
</reference>
<dbReference type="Proteomes" id="UP000025227">
    <property type="component" value="Unplaced"/>
</dbReference>
<evidence type="ECO:0000313" key="3">
    <source>
        <dbReference type="WBParaSite" id="HCON_00140170-00001"/>
    </source>
</evidence>
<sequence length="684" mass="78515">MTALWFCYGLLIIGILYYVSYDVFVGEMNSSIVMENNRTVATVVENNKTFATTVKSIGEENNRTVATTVKPNDTLTTTISFKFETSTLGIKTNKPNRTTDIFDYCPFQPPDPWDKSILEHMDVKYGYLKDCKPDEKLSPVTKIEQGKVVLTKGKEDFTCQGRCIDYDGDNSYKLSNWTPIDRTIFECDFVETECRLKNELRRYIHIQVAEQKSETKTRLNPEVNPDVVLLVIDSVASTQLIRALPRTVNFLLHGLEAIEFRKFNKVGSNSRPNAFAALVGKTTEAIVRKPMNLPTIPADLSYDQFCGHYLDNEAYIPLMYKKAGYKMCGVEDYVTSILNYPNCYGTKERQFQHSYRPLHTRLNKDDFLNKVHLEGSCRLVHDNMLEYLSHFVNSYKGSPKFSLTWFVDLAHDNTKLLYRSDYAIYDFFLKNREALSNSFIFFFGDHGPRFGSEASTKFGIREQNNPFLYVVLPKRLRHTELYGQVLANSQELVTHHDLHSTFEDILYNQPLKNFTDLSFKKFDSDVRGSSLLRQFEKGVERTCKTLPIPFQYCICQYKKENITDVNLANALGLFASKRLAAILDAEKVSPQCENIVLDNIVEAQKFVLPHGNTAQPEIHLYEITFTVAAPALGRFKIPIREASPRKFELAGDQFDRLDMYGHHGDCMTKDILRPLCTCKNKRGR</sequence>
<keyword evidence="2" id="KW-1185">Reference proteome</keyword>
<dbReference type="InterPro" id="IPR017850">
    <property type="entry name" value="Alkaline_phosphatase_core_sf"/>
</dbReference>
<name>A0A7I4YTY0_HAECO</name>
<evidence type="ECO:0000313" key="2">
    <source>
        <dbReference type="Proteomes" id="UP000025227"/>
    </source>
</evidence>
<dbReference type="CDD" id="cd16021">
    <property type="entry name" value="ALP_like"/>
    <property type="match status" value="1"/>
</dbReference>
<dbReference type="PANTHER" id="PTHR10974">
    <property type="entry name" value="FI08016P-RELATED"/>
    <property type="match status" value="1"/>
</dbReference>
<dbReference type="Gene3D" id="3.40.720.10">
    <property type="entry name" value="Alkaline Phosphatase, subunit A"/>
    <property type="match status" value="1"/>
</dbReference>
<accession>A0A7I4YTY0</accession>
<organism evidence="2 3">
    <name type="scientific">Haemonchus contortus</name>
    <name type="common">Barber pole worm</name>
    <dbReference type="NCBI Taxonomy" id="6289"/>
    <lineage>
        <taxon>Eukaryota</taxon>
        <taxon>Metazoa</taxon>
        <taxon>Ecdysozoa</taxon>
        <taxon>Nematoda</taxon>
        <taxon>Chromadorea</taxon>
        <taxon>Rhabditida</taxon>
        <taxon>Rhabditina</taxon>
        <taxon>Rhabditomorpha</taxon>
        <taxon>Strongyloidea</taxon>
        <taxon>Trichostrongylidae</taxon>
        <taxon>Haemonchus</taxon>
    </lineage>
</organism>
<dbReference type="PANTHER" id="PTHR10974:SF75">
    <property type="entry name" value="SULFATASE DOMAIN-CONTAINING PROTEIN"/>
    <property type="match status" value="1"/>
</dbReference>
<protein>
    <submittedName>
        <fullName evidence="3">Sulfatase domain-containing protein</fullName>
    </submittedName>
</protein>
<dbReference type="WBParaSite" id="HCON_00140170-00001">
    <property type="protein sequence ID" value="HCON_00140170-00001"/>
    <property type="gene ID" value="HCON_00140170"/>
</dbReference>
<dbReference type="InterPro" id="IPR004245">
    <property type="entry name" value="DUF229"/>
</dbReference>
<dbReference type="OMA" id="APYEAVC"/>
<keyword evidence="1" id="KW-0472">Membrane</keyword>
<dbReference type="AlphaFoldDB" id="A0A7I4YTY0"/>
<dbReference type="OrthoDB" id="5865359at2759"/>
<dbReference type="SUPFAM" id="SSF53649">
    <property type="entry name" value="Alkaline phosphatase-like"/>
    <property type="match status" value="1"/>
</dbReference>
<dbReference type="GO" id="GO:0005615">
    <property type="term" value="C:extracellular space"/>
    <property type="evidence" value="ECO:0007669"/>
    <property type="project" value="TreeGrafter"/>
</dbReference>
<feature type="transmembrane region" description="Helical" evidence="1">
    <location>
        <begin position="5"/>
        <end position="24"/>
    </location>
</feature>